<dbReference type="HOGENOM" id="CLU_2741525_0_0_1"/>
<sequence length="71" mass="8256">MEPQWKLELSSSFHLGSNNAWFLSLSVPFLRRTPKTTQCPSRGCRSKRVTERVRQRGRSAPHMLQICVSWP</sequence>
<dbReference type="Proteomes" id="UP000053989">
    <property type="component" value="Unassembled WGS sequence"/>
</dbReference>
<gene>
    <name evidence="1" type="ORF">SCLCIDRAFT_1213416</name>
</gene>
<reference evidence="1 2" key="1">
    <citation type="submission" date="2014-04" db="EMBL/GenBank/DDBJ databases">
        <authorList>
            <consortium name="DOE Joint Genome Institute"/>
            <person name="Kuo A."/>
            <person name="Kohler A."/>
            <person name="Nagy L.G."/>
            <person name="Floudas D."/>
            <person name="Copeland A."/>
            <person name="Barry K.W."/>
            <person name="Cichocki N."/>
            <person name="Veneault-Fourrey C."/>
            <person name="LaButti K."/>
            <person name="Lindquist E.A."/>
            <person name="Lipzen A."/>
            <person name="Lundell T."/>
            <person name="Morin E."/>
            <person name="Murat C."/>
            <person name="Sun H."/>
            <person name="Tunlid A."/>
            <person name="Henrissat B."/>
            <person name="Grigoriev I.V."/>
            <person name="Hibbett D.S."/>
            <person name="Martin F."/>
            <person name="Nordberg H.P."/>
            <person name="Cantor M.N."/>
            <person name="Hua S.X."/>
        </authorList>
    </citation>
    <scope>NUCLEOTIDE SEQUENCE [LARGE SCALE GENOMIC DNA]</scope>
    <source>
        <strain evidence="1 2">Foug A</strain>
    </source>
</reference>
<accession>A0A0C2ZS07</accession>
<evidence type="ECO:0000313" key="1">
    <source>
        <dbReference type="EMBL" id="KIM64318.1"/>
    </source>
</evidence>
<proteinExistence type="predicted"/>
<dbReference type="AlphaFoldDB" id="A0A0C2ZS07"/>
<keyword evidence="2" id="KW-1185">Reference proteome</keyword>
<evidence type="ECO:0000313" key="2">
    <source>
        <dbReference type="Proteomes" id="UP000053989"/>
    </source>
</evidence>
<name>A0A0C2ZS07_9AGAM</name>
<dbReference type="EMBL" id="KN822029">
    <property type="protein sequence ID" value="KIM64318.1"/>
    <property type="molecule type" value="Genomic_DNA"/>
</dbReference>
<dbReference type="InParanoid" id="A0A0C2ZS07"/>
<protein>
    <submittedName>
        <fullName evidence="1">Uncharacterized protein</fullName>
    </submittedName>
</protein>
<reference evidence="2" key="2">
    <citation type="submission" date="2015-01" db="EMBL/GenBank/DDBJ databases">
        <title>Evolutionary Origins and Diversification of the Mycorrhizal Mutualists.</title>
        <authorList>
            <consortium name="DOE Joint Genome Institute"/>
            <consortium name="Mycorrhizal Genomics Consortium"/>
            <person name="Kohler A."/>
            <person name="Kuo A."/>
            <person name="Nagy L.G."/>
            <person name="Floudas D."/>
            <person name="Copeland A."/>
            <person name="Barry K.W."/>
            <person name="Cichocki N."/>
            <person name="Veneault-Fourrey C."/>
            <person name="LaButti K."/>
            <person name="Lindquist E.A."/>
            <person name="Lipzen A."/>
            <person name="Lundell T."/>
            <person name="Morin E."/>
            <person name="Murat C."/>
            <person name="Riley R."/>
            <person name="Ohm R."/>
            <person name="Sun H."/>
            <person name="Tunlid A."/>
            <person name="Henrissat B."/>
            <person name="Grigoriev I.V."/>
            <person name="Hibbett D.S."/>
            <person name="Martin F."/>
        </authorList>
    </citation>
    <scope>NUCLEOTIDE SEQUENCE [LARGE SCALE GENOMIC DNA]</scope>
    <source>
        <strain evidence="2">Foug A</strain>
    </source>
</reference>
<organism evidence="1 2">
    <name type="scientific">Scleroderma citrinum Foug A</name>
    <dbReference type="NCBI Taxonomy" id="1036808"/>
    <lineage>
        <taxon>Eukaryota</taxon>
        <taxon>Fungi</taxon>
        <taxon>Dikarya</taxon>
        <taxon>Basidiomycota</taxon>
        <taxon>Agaricomycotina</taxon>
        <taxon>Agaricomycetes</taxon>
        <taxon>Agaricomycetidae</taxon>
        <taxon>Boletales</taxon>
        <taxon>Sclerodermatineae</taxon>
        <taxon>Sclerodermataceae</taxon>
        <taxon>Scleroderma</taxon>
    </lineage>
</organism>